<organism evidence="1">
    <name type="scientific">Arundo donax</name>
    <name type="common">Giant reed</name>
    <name type="synonym">Donax arundinaceus</name>
    <dbReference type="NCBI Taxonomy" id="35708"/>
    <lineage>
        <taxon>Eukaryota</taxon>
        <taxon>Viridiplantae</taxon>
        <taxon>Streptophyta</taxon>
        <taxon>Embryophyta</taxon>
        <taxon>Tracheophyta</taxon>
        <taxon>Spermatophyta</taxon>
        <taxon>Magnoliopsida</taxon>
        <taxon>Liliopsida</taxon>
        <taxon>Poales</taxon>
        <taxon>Poaceae</taxon>
        <taxon>PACMAD clade</taxon>
        <taxon>Arundinoideae</taxon>
        <taxon>Arundineae</taxon>
        <taxon>Arundo</taxon>
    </lineage>
</organism>
<reference evidence="1" key="2">
    <citation type="journal article" date="2015" name="Data Brief">
        <title>Shoot transcriptome of the giant reed, Arundo donax.</title>
        <authorList>
            <person name="Barrero R.A."/>
            <person name="Guerrero F.D."/>
            <person name="Moolhuijzen P."/>
            <person name="Goolsby J.A."/>
            <person name="Tidwell J."/>
            <person name="Bellgard S.E."/>
            <person name="Bellgard M.I."/>
        </authorList>
    </citation>
    <scope>NUCLEOTIDE SEQUENCE</scope>
    <source>
        <tissue evidence="1">Shoot tissue taken approximately 20 cm above the soil surface</tissue>
    </source>
</reference>
<accession>A0A0A9CWV6</accession>
<proteinExistence type="predicted"/>
<protein>
    <submittedName>
        <fullName evidence="1">Uncharacterized protein</fullName>
    </submittedName>
</protein>
<name>A0A0A9CWV6_ARUDO</name>
<sequence>MVYASEMLGPPPVCSACAITASVSFLHHSPNMTGTSLSGAGNGYGKPAGGRITMGPCTVARSQEMCACHHSVPRCPTIWKRYT</sequence>
<dbReference type="AlphaFoldDB" id="A0A0A9CWV6"/>
<dbReference type="EMBL" id="GBRH01217076">
    <property type="protein sequence ID" value="JAD80819.1"/>
    <property type="molecule type" value="Transcribed_RNA"/>
</dbReference>
<evidence type="ECO:0000313" key="1">
    <source>
        <dbReference type="EMBL" id="JAD80819.1"/>
    </source>
</evidence>
<reference evidence="1" key="1">
    <citation type="submission" date="2014-09" db="EMBL/GenBank/DDBJ databases">
        <authorList>
            <person name="Magalhaes I.L.F."/>
            <person name="Oliveira U."/>
            <person name="Santos F.R."/>
            <person name="Vidigal T.H.D.A."/>
            <person name="Brescovit A.D."/>
            <person name="Santos A.J."/>
        </authorList>
    </citation>
    <scope>NUCLEOTIDE SEQUENCE</scope>
    <source>
        <tissue evidence="1">Shoot tissue taken approximately 20 cm above the soil surface</tissue>
    </source>
</reference>